<keyword evidence="11" id="KW-1185">Reference proteome</keyword>
<dbReference type="InterPro" id="IPR001841">
    <property type="entry name" value="Znf_RING"/>
</dbReference>
<dbReference type="PRINTS" id="PR00320">
    <property type="entry name" value="GPROTEINBRPT"/>
</dbReference>
<keyword evidence="2" id="KW-0479">Metal-binding</keyword>
<dbReference type="PROSITE" id="PS50294">
    <property type="entry name" value="WD_REPEATS_REGION"/>
    <property type="match status" value="1"/>
</dbReference>
<dbReference type="PANTHER" id="PTHR44489">
    <property type="match status" value="1"/>
</dbReference>
<dbReference type="InterPro" id="IPR036322">
    <property type="entry name" value="WD40_repeat_dom_sf"/>
</dbReference>
<dbReference type="SUPFAM" id="SSF57850">
    <property type="entry name" value="RING/U-box"/>
    <property type="match status" value="1"/>
</dbReference>
<dbReference type="SUPFAM" id="SSF50978">
    <property type="entry name" value="WD40 repeat-like"/>
    <property type="match status" value="1"/>
</dbReference>
<dbReference type="InterPro" id="IPR013083">
    <property type="entry name" value="Znf_RING/FYVE/PHD"/>
</dbReference>
<evidence type="ECO:0000259" key="9">
    <source>
        <dbReference type="PROSITE" id="PS50089"/>
    </source>
</evidence>
<dbReference type="Gene3D" id="3.30.40.10">
    <property type="entry name" value="Zinc/RING finger domain, C3HC4 (zinc finger)"/>
    <property type="match status" value="1"/>
</dbReference>
<dbReference type="PROSITE" id="PS50011">
    <property type="entry name" value="PROTEIN_KINASE_DOM"/>
    <property type="match status" value="1"/>
</dbReference>
<dbReference type="SMART" id="SM00184">
    <property type="entry name" value="RING"/>
    <property type="match status" value="1"/>
</dbReference>
<protein>
    <submittedName>
        <fullName evidence="10">Uncharacterized protein</fullName>
    </submittedName>
</protein>
<dbReference type="GO" id="GO:0008270">
    <property type="term" value="F:zinc ion binding"/>
    <property type="evidence" value="ECO:0007669"/>
    <property type="project" value="UniProtKB-KW"/>
</dbReference>
<dbReference type="PANTHER" id="PTHR44489:SF11">
    <property type="entry name" value="WD REPEAT DOMAIN 86"/>
    <property type="match status" value="1"/>
</dbReference>
<organism evidence="10 11">
    <name type="scientific">Dipteronia dyeriana</name>
    <dbReference type="NCBI Taxonomy" id="168575"/>
    <lineage>
        <taxon>Eukaryota</taxon>
        <taxon>Viridiplantae</taxon>
        <taxon>Streptophyta</taxon>
        <taxon>Embryophyta</taxon>
        <taxon>Tracheophyta</taxon>
        <taxon>Spermatophyta</taxon>
        <taxon>Magnoliopsida</taxon>
        <taxon>eudicotyledons</taxon>
        <taxon>Gunneridae</taxon>
        <taxon>Pentapetalae</taxon>
        <taxon>rosids</taxon>
        <taxon>malvids</taxon>
        <taxon>Sapindales</taxon>
        <taxon>Sapindaceae</taxon>
        <taxon>Hippocastanoideae</taxon>
        <taxon>Acereae</taxon>
        <taxon>Dipteronia</taxon>
    </lineage>
</organism>
<dbReference type="InterPro" id="IPR000719">
    <property type="entry name" value="Prot_kinase_dom"/>
</dbReference>
<feature type="domain" description="RING-type" evidence="9">
    <location>
        <begin position="6"/>
        <end position="51"/>
    </location>
</feature>
<dbReference type="InterPro" id="IPR011009">
    <property type="entry name" value="Kinase-like_dom_sf"/>
</dbReference>
<name>A0AAD9XHQ9_9ROSI</name>
<evidence type="ECO:0000313" key="11">
    <source>
        <dbReference type="Proteomes" id="UP001280121"/>
    </source>
</evidence>
<dbReference type="EMBL" id="JANJYI010000002">
    <property type="protein sequence ID" value="KAK2659436.1"/>
    <property type="molecule type" value="Genomic_DNA"/>
</dbReference>
<evidence type="ECO:0000256" key="5">
    <source>
        <dbReference type="ARBA" id="ARBA00022833"/>
    </source>
</evidence>
<dbReference type="InterPro" id="IPR027370">
    <property type="entry name" value="Znf-RING_euk"/>
</dbReference>
<comment type="caution">
    <text evidence="10">The sequence shown here is derived from an EMBL/GenBank/DDBJ whole genome shotgun (WGS) entry which is preliminary data.</text>
</comment>
<dbReference type="Gene3D" id="1.10.510.10">
    <property type="entry name" value="Transferase(Phosphotransferase) domain 1"/>
    <property type="match status" value="1"/>
</dbReference>
<keyword evidence="3" id="KW-0677">Repeat</keyword>
<dbReference type="GO" id="GO:0005524">
    <property type="term" value="F:ATP binding"/>
    <property type="evidence" value="ECO:0007669"/>
    <property type="project" value="InterPro"/>
</dbReference>
<gene>
    <name evidence="10" type="ORF">Ddye_005969</name>
</gene>
<dbReference type="InterPro" id="IPR044715">
    <property type="entry name" value="WDR86-like"/>
</dbReference>
<dbReference type="Proteomes" id="UP001280121">
    <property type="component" value="Unassembled WGS sequence"/>
</dbReference>
<evidence type="ECO:0000256" key="6">
    <source>
        <dbReference type="PROSITE-ProRule" id="PRU00175"/>
    </source>
</evidence>
<feature type="domain" description="Protein kinase" evidence="8">
    <location>
        <begin position="121"/>
        <end position="454"/>
    </location>
</feature>
<feature type="repeat" description="WD" evidence="7">
    <location>
        <begin position="666"/>
        <end position="705"/>
    </location>
</feature>
<evidence type="ECO:0000256" key="7">
    <source>
        <dbReference type="PROSITE-ProRule" id="PRU00221"/>
    </source>
</evidence>
<dbReference type="SMART" id="SM00220">
    <property type="entry name" value="S_TKc"/>
    <property type="match status" value="1"/>
</dbReference>
<evidence type="ECO:0000256" key="2">
    <source>
        <dbReference type="ARBA" id="ARBA00022723"/>
    </source>
</evidence>
<keyword evidence="4 6" id="KW-0863">Zinc-finger</keyword>
<dbReference type="Pfam" id="PF00400">
    <property type="entry name" value="WD40"/>
    <property type="match status" value="4"/>
</dbReference>
<dbReference type="AlphaFoldDB" id="A0AAD9XHQ9"/>
<dbReference type="Gene3D" id="2.130.10.10">
    <property type="entry name" value="YVTN repeat-like/Quinoprotein amine dehydrogenase"/>
    <property type="match status" value="2"/>
</dbReference>
<evidence type="ECO:0000313" key="10">
    <source>
        <dbReference type="EMBL" id="KAK2659436.1"/>
    </source>
</evidence>
<dbReference type="SUPFAM" id="SSF56112">
    <property type="entry name" value="Protein kinase-like (PK-like)"/>
    <property type="match status" value="1"/>
</dbReference>
<evidence type="ECO:0000256" key="3">
    <source>
        <dbReference type="ARBA" id="ARBA00022737"/>
    </source>
</evidence>
<feature type="repeat" description="WD" evidence="7">
    <location>
        <begin position="536"/>
        <end position="575"/>
    </location>
</feature>
<evidence type="ECO:0000256" key="1">
    <source>
        <dbReference type="ARBA" id="ARBA00022574"/>
    </source>
</evidence>
<dbReference type="InterPro" id="IPR020472">
    <property type="entry name" value="WD40_PAC1"/>
</dbReference>
<dbReference type="GO" id="GO:0004672">
    <property type="term" value="F:protein kinase activity"/>
    <property type="evidence" value="ECO:0007669"/>
    <property type="project" value="InterPro"/>
</dbReference>
<dbReference type="InterPro" id="IPR015943">
    <property type="entry name" value="WD40/YVTN_repeat-like_dom_sf"/>
</dbReference>
<keyword evidence="1 7" id="KW-0853">WD repeat</keyword>
<dbReference type="Pfam" id="PF13445">
    <property type="entry name" value="zf-RING_UBOX"/>
    <property type="match status" value="1"/>
</dbReference>
<evidence type="ECO:0000259" key="8">
    <source>
        <dbReference type="PROSITE" id="PS50011"/>
    </source>
</evidence>
<sequence length="840" mass="93652">MAESECPVCLQSYNGEDTIPRVLGCGHSACESCLLNLPQKYTLTIRCPACNVLVKYPPQGPTSLPKNIELLRLLDPKPPPLNISRNDRPVPHFDFLPPSCSPDFYSSWKQYILPNDAVLLLQKSQDEAAVSLGSLKEVGKSQKVSLVKVVSLVSDQADSVFKYSYFGRIIRCLGDMRVQDRDELASLFIASLYETKICRVLGLWADLEDDCLYLVCQRLNQSLQNLDCLRNGDGLINNNGLSVFVTMGLEICEALLALSKQGLIAGCLGFSCFTLDDFGHLYVDSNDIIVMGRKVVTSVVQVRCAGRRIKNEQLGVFFSDLLKSNVFLAPEVLFELLSIEGIGVECGGEFRYSVEYGSDVWSLACVLIELLVGKQFTQGLIDYIHLVSAKATEGNSLDCFGMYTGWVEKVSSLMEEKLDIEFVCLQQMLYQCLNFDPVSRPLLTDVWKCIRELIFKPEFDYMIKLDNVVNMEDKGHCLVLGEMCWLPKRNSETQEKDDLSGVENSARADIDRVEAASGVHHLVEGISEKKFKFKDMQGHLDCVTGLAIGGGFLFSSSFDKTVHVWSLQDFSHVHTFKGHDHKVMAVVYVDEEAPLCISGDSGGGIYVWSICVPLGQEPLKKWNELKDWRYSGIHAMTASGKYLYTGSGDKTIKAWSFLDGTLVCTMNGHKSVVATLAVCNRVLYSGSWDGTIRLWSLSDHSLLTVLGEDNARTVSSVLSLSADQHTLVTSHENGSIKVWRDDVFMNSTQIHNGSIFAICIEEKWLFTGGWDQTVKLQELIGDDFQVDAIPIGSIPCVSVITALLYWQGKLFIGYADRTVKFLLYRTIVITKSDRNFSWCS</sequence>
<keyword evidence="5" id="KW-0862">Zinc</keyword>
<reference evidence="10" key="1">
    <citation type="journal article" date="2023" name="Plant J.">
        <title>Genome sequences and population genomics provide insights into the demographic history, inbreeding, and mutation load of two 'living fossil' tree species of Dipteronia.</title>
        <authorList>
            <person name="Feng Y."/>
            <person name="Comes H.P."/>
            <person name="Chen J."/>
            <person name="Zhu S."/>
            <person name="Lu R."/>
            <person name="Zhang X."/>
            <person name="Li P."/>
            <person name="Qiu J."/>
            <person name="Olsen K.M."/>
            <person name="Qiu Y."/>
        </authorList>
    </citation>
    <scope>NUCLEOTIDE SEQUENCE</scope>
    <source>
        <strain evidence="10">KIB01</strain>
    </source>
</reference>
<proteinExistence type="predicted"/>
<dbReference type="PROSITE" id="PS50082">
    <property type="entry name" value="WD_REPEATS_2"/>
    <property type="match status" value="2"/>
</dbReference>
<dbReference type="SMART" id="SM00320">
    <property type="entry name" value="WD40"/>
    <property type="match status" value="6"/>
</dbReference>
<dbReference type="InterPro" id="IPR001680">
    <property type="entry name" value="WD40_rpt"/>
</dbReference>
<evidence type="ECO:0000256" key="4">
    <source>
        <dbReference type="ARBA" id="ARBA00022771"/>
    </source>
</evidence>
<dbReference type="PROSITE" id="PS50089">
    <property type="entry name" value="ZF_RING_2"/>
    <property type="match status" value="1"/>
</dbReference>
<accession>A0AAD9XHQ9</accession>